<sequence>MCTRPTHCSPQRTRNFFPQIILSQTLGPIVYEVFTLQKDQVSTLKHICAGGSMSTFSAVSAHVWQCMCLARRLPPNSTTRLAFVANVRRSMVPPLLDGYFGNALINLSVAELVYIARQIRYTISRVNDELVHWAVDYIELALTKRDNRTALGSLPATDMRMISWLGMPFY</sequence>
<name>A0A3B6PEV3_WHEAT</name>
<dbReference type="Gene3D" id="3.30.559.10">
    <property type="entry name" value="Chloramphenicol acetyltransferase-like domain"/>
    <property type="match status" value="1"/>
</dbReference>
<dbReference type="InterPro" id="IPR023213">
    <property type="entry name" value="CAT-like_dom_sf"/>
</dbReference>
<accession>A0A3B6PEV3</accession>
<reference evidence="4" key="2">
    <citation type="submission" date="2018-10" db="UniProtKB">
        <authorList>
            <consortium name="EnsemblPlants"/>
        </authorList>
    </citation>
    <scope>IDENTIFICATION</scope>
</reference>
<keyword evidence="2" id="KW-0808">Transferase</keyword>
<dbReference type="STRING" id="4565.A0A3B6PEV3"/>
<keyword evidence="3" id="KW-0012">Acyltransferase</keyword>
<comment type="similarity">
    <text evidence="1">Belongs to the plant acyltransferase family.</text>
</comment>
<dbReference type="Gramene" id="TraesROB_scaffold_036925_01G000400.1">
    <property type="protein sequence ID" value="TraesROB_scaffold_036925_01G000400.1"/>
    <property type="gene ID" value="TraesROB_scaffold_036925_01G000400"/>
</dbReference>
<evidence type="ECO:0000256" key="1">
    <source>
        <dbReference type="ARBA" id="ARBA00009861"/>
    </source>
</evidence>
<dbReference type="Gramene" id="TraesCS6B02G030000.1">
    <property type="protein sequence ID" value="TraesCS6B02G030000.1.cds1"/>
    <property type="gene ID" value="TraesCS6B02G030000"/>
</dbReference>
<dbReference type="PANTHER" id="PTHR31642:SF239">
    <property type="entry name" value="NPH3 DOMAIN-CONTAINING PROTEIN"/>
    <property type="match status" value="1"/>
</dbReference>
<dbReference type="PANTHER" id="PTHR31642">
    <property type="entry name" value="TRICHOTHECENE 3-O-ACETYLTRANSFERASE"/>
    <property type="match status" value="1"/>
</dbReference>
<evidence type="ECO:0000313" key="4">
    <source>
        <dbReference type="EnsemblPlants" id="TraesCS6B02G030000.1.cds1"/>
    </source>
</evidence>
<dbReference type="Proteomes" id="UP000019116">
    <property type="component" value="Chromosome 6B"/>
</dbReference>
<dbReference type="Gramene" id="TraesRN6B0100055800.1">
    <property type="protein sequence ID" value="TraesRN6B0100055800.1"/>
    <property type="gene ID" value="TraesRN6B0100055800"/>
</dbReference>
<dbReference type="Gramene" id="TraesCS6B03G0067500.1">
    <property type="protein sequence ID" value="TraesCS6B03G0067500.1.CDS1"/>
    <property type="gene ID" value="TraesCS6B03G0067500"/>
</dbReference>
<dbReference type="SMR" id="A0A3B6PEV3"/>
<dbReference type="Gramene" id="TraesCLE_scaffold_032175_01G000100.1">
    <property type="protein sequence ID" value="TraesCLE_scaffold_032175_01G000100.1"/>
    <property type="gene ID" value="TraesCLE_scaffold_032175_01G000100"/>
</dbReference>
<evidence type="ECO:0000256" key="3">
    <source>
        <dbReference type="ARBA" id="ARBA00023315"/>
    </source>
</evidence>
<dbReference type="InterPro" id="IPR050317">
    <property type="entry name" value="Plant_Fungal_Acyltransferase"/>
</dbReference>
<proteinExistence type="inferred from homology"/>
<protein>
    <submittedName>
        <fullName evidence="4">Uncharacterized protein</fullName>
    </submittedName>
</protein>
<dbReference type="OrthoDB" id="683339at2759"/>
<evidence type="ECO:0000313" key="5">
    <source>
        <dbReference type="Proteomes" id="UP000019116"/>
    </source>
</evidence>
<organism evidence="4">
    <name type="scientific">Triticum aestivum</name>
    <name type="common">Wheat</name>
    <dbReference type="NCBI Taxonomy" id="4565"/>
    <lineage>
        <taxon>Eukaryota</taxon>
        <taxon>Viridiplantae</taxon>
        <taxon>Streptophyta</taxon>
        <taxon>Embryophyta</taxon>
        <taxon>Tracheophyta</taxon>
        <taxon>Spermatophyta</taxon>
        <taxon>Magnoliopsida</taxon>
        <taxon>Liliopsida</taxon>
        <taxon>Poales</taxon>
        <taxon>Poaceae</taxon>
        <taxon>BOP clade</taxon>
        <taxon>Pooideae</taxon>
        <taxon>Triticodae</taxon>
        <taxon>Triticeae</taxon>
        <taxon>Triticinae</taxon>
        <taxon>Triticum</taxon>
    </lineage>
</organism>
<dbReference type="Pfam" id="PF02458">
    <property type="entry name" value="Transferase"/>
    <property type="match status" value="1"/>
</dbReference>
<dbReference type="Gramene" id="TraesCAD_scaffold_042396_01G000500.1">
    <property type="protein sequence ID" value="TraesCAD_scaffold_042396_01G000500.1"/>
    <property type="gene ID" value="TraesCAD_scaffold_042396_01G000500"/>
</dbReference>
<dbReference type="EnsemblPlants" id="TraesCS6B02G030000.1">
    <property type="protein sequence ID" value="TraesCS6B02G030000.1.cds1"/>
    <property type="gene ID" value="TraesCS6B02G030000"/>
</dbReference>
<dbReference type="GO" id="GO:0016747">
    <property type="term" value="F:acyltransferase activity, transferring groups other than amino-acyl groups"/>
    <property type="evidence" value="ECO:0000318"/>
    <property type="project" value="GO_Central"/>
</dbReference>
<evidence type="ECO:0000256" key="2">
    <source>
        <dbReference type="ARBA" id="ARBA00022679"/>
    </source>
</evidence>
<dbReference type="AlphaFoldDB" id="A0A3B6PEV3"/>
<keyword evidence="5" id="KW-1185">Reference proteome</keyword>
<reference evidence="4" key="1">
    <citation type="submission" date="2018-08" db="EMBL/GenBank/DDBJ databases">
        <authorList>
            <person name="Rossello M."/>
        </authorList>
    </citation>
    <scope>NUCLEOTIDE SEQUENCE [LARGE SCALE GENOMIC DNA]</scope>
    <source>
        <strain evidence="4">cv. Chinese Spring</strain>
    </source>
</reference>